<dbReference type="Proteomes" id="UP001146793">
    <property type="component" value="Unassembled WGS sequence"/>
</dbReference>
<dbReference type="AlphaFoldDB" id="A0AAV7YK19"/>
<evidence type="ECO:0000313" key="3">
    <source>
        <dbReference type="Proteomes" id="UP001146793"/>
    </source>
</evidence>
<organism evidence="2 3">
    <name type="scientific">Anaeramoeba flamelloides</name>
    <dbReference type="NCBI Taxonomy" id="1746091"/>
    <lineage>
        <taxon>Eukaryota</taxon>
        <taxon>Metamonada</taxon>
        <taxon>Anaeramoebidae</taxon>
        <taxon>Anaeramoeba</taxon>
    </lineage>
</organism>
<feature type="compositionally biased region" description="Acidic residues" evidence="1">
    <location>
        <begin position="56"/>
        <end position="72"/>
    </location>
</feature>
<feature type="region of interest" description="Disordered" evidence="1">
    <location>
        <begin position="56"/>
        <end position="89"/>
    </location>
</feature>
<comment type="caution">
    <text evidence="2">The sequence shown here is derived from an EMBL/GenBank/DDBJ whole genome shotgun (WGS) entry which is preliminary data.</text>
</comment>
<accession>A0AAV7YK19</accession>
<proteinExistence type="predicted"/>
<dbReference type="EMBL" id="JANTQA010000057">
    <property type="protein sequence ID" value="KAJ3428850.1"/>
    <property type="molecule type" value="Genomic_DNA"/>
</dbReference>
<reference evidence="2" key="1">
    <citation type="submission" date="2022-08" db="EMBL/GenBank/DDBJ databases">
        <title>Novel sulphate-reducing endosymbionts in the free-living metamonad Anaeramoeba.</title>
        <authorList>
            <person name="Jerlstrom-Hultqvist J."/>
            <person name="Cepicka I."/>
            <person name="Gallot-Lavallee L."/>
            <person name="Salas-Leiva D."/>
            <person name="Curtis B.A."/>
            <person name="Zahonova K."/>
            <person name="Pipaliya S."/>
            <person name="Dacks J."/>
            <person name="Roger A.J."/>
        </authorList>
    </citation>
    <scope>NUCLEOTIDE SEQUENCE</scope>
    <source>
        <strain evidence="2">Busselton2</strain>
    </source>
</reference>
<gene>
    <name evidence="2" type="ORF">M0812_24185</name>
</gene>
<protein>
    <submittedName>
        <fullName evidence="2">Uncharacterized protein</fullName>
    </submittedName>
</protein>
<sequence>MEKEGDILFSTSYFLKNTRNKLSNEEIMLIIQTWLELCTCKSGDYKQVWNGQYEDAVEDDDNNDDDDDDDDDNNAKNDGDGDEDDDEGYGGGTGSACIDACCGLNEFNQDNRILVYNMNSIIHEKDSNKKKGMELNKEINQIKKRKRIFVTRRHQTQTDKKICQQIQEKMIKNGFQKRCNNTYLKYKPKEVKQYSYLRCYDATNCNICEQNKISKKFISNNNDKNTEEFKFHQKKIENYEIHLQEINTQRSSYIDNKNDLKLNEAFLKNYSKIYFWSDNGQHFKNHKTFNYFYNLSNNIGIRIIQNFFIACHAANECDGHFGVLKRKEKEAKKMGNCLFSVDEYCTFCTKYYQKKQFHLILKKLNTYQNEELLYSGMKGFSIHKFPIGFKFVELGVKGPENYIPDLSRFEFFFEVCGQAPSFWKIHFNSPYSELAS</sequence>
<evidence type="ECO:0000313" key="2">
    <source>
        <dbReference type="EMBL" id="KAJ3428850.1"/>
    </source>
</evidence>
<evidence type="ECO:0000256" key="1">
    <source>
        <dbReference type="SAM" id="MobiDB-lite"/>
    </source>
</evidence>
<name>A0AAV7YK19_9EUKA</name>